<accession>A0ABX0A5U1</accession>
<dbReference type="Proteomes" id="UP000743899">
    <property type="component" value="Unassembled WGS sequence"/>
</dbReference>
<evidence type="ECO:0000259" key="4">
    <source>
        <dbReference type="Pfam" id="PF00881"/>
    </source>
</evidence>
<dbReference type="PANTHER" id="PTHR43673">
    <property type="entry name" value="NAD(P)H NITROREDUCTASE YDGI-RELATED"/>
    <property type="match status" value="1"/>
</dbReference>
<feature type="region of interest" description="Disordered" evidence="3">
    <location>
        <begin position="166"/>
        <end position="197"/>
    </location>
</feature>
<organism evidence="5 6">
    <name type="scientific">Pallidibacillus pasinlerensis</name>
    <dbReference type="NCBI Taxonomy" id="2703818"/>
    <lineage>
        <taxon>Bacteria</taxon>
        <taxon>Bacillati</taxon>
        <taxon>Bacillota</taxon>
        <taxon>Bacilli</taxon>
        <taxon>Bacillales</taxon>
        <taxon>Bacillaceae</taxon>
        <taxon>Pallidibacillus</taxon>
    </lineage>
</organism>
<feature type="domain" description="Nitroreductase" evidence="4">
    <location>
        <begin position="22"/>
        <end position="80"/>
    </location>
</feature>
<evidence type="ECO:0000256" key="3">
    <source>
        <dbReference type="SAM" id="MobiDB-lite"/>
    </source>
</evidence>
<evidence type="ECO:0000313" key="5">
    <source>
        <dbReference type="EMBL" id="NCU18761.1"/>
    </source>
</evidence>
<gene>
    <name evidence="5" type="ORF">GW534_13775</name>
</gene>
<protein>
    <submittedName>
        <fullName evidence="5">Nitroreductase family protein</fullName>
    </submittedName>
</protein>
<keyword evidence="2" id="KW-0560">Oxidoreductase</keyword>
<dbReference type="Pfam" id="PF00881">
    <property type="entry name" value="Nitroreductase"/>
    <property type="match status" value="2"/>
</dbReference>
<feature type="domain" description="Nitroreductase" evidence="4">
    <location>
        <begin position="82"/>
        <end position="160"/>
    </location>
</feature>
<comment type="caution">
    <text evidence="5">The sequence shown here is derived from an EMBL/GenBank/DDBJ whole genome shotgun (WGS) entry which is preliminary data.</text>
</comment>
<evidence type="ECO:0000313" key="6">
    <source>
        <dbReference type="Proteomes" id="UP000743899"/>
    </source>
</evidence>
<dbReference type="SUPFAM" id="SSF55469">
    <property type="entry name" value="FMN-dependent nitroreductase-like"/>
    <property type="match status" value="1"/>
</dbReference>
<evidence type="ECO:0000256" key="1">
    <source>
        <dbReference type="ARBA" id="ARBA00007118"/>
    </source>
</evidence>
<comment type="similarity">
    <text evidence="1">Belongs to the nitroreductase family.</text>
</comment>
<keyword evidence="6" id="KW-1185">Reference proteome</keyword>
<dbReference type="PANTHER" id="PTHR43673:SF10">
    <property type="entry name" value="NADH DEHYDROGENASE_NAD(P)H NITROREDUCTASE XCC3605-RELATED"/>
    <property type="match status" value="1"/>
</dbReference>
<sequence length="197" mass="22833">MMITDVKSYRKPDYAIDDVFIERWSPRSFLEKEVPEEILLTILEAARWAPSAFNEQPWRFIIAKTAEEREKFYPFISENNLAWCKKAPVLTLILSKKTRNGEPLRSHSFDAGAAWAHMALQANKCGLITHPMTGFDFDKAREMLEIPEEFAIEALVAIGYQGEKEDLPEGFQEREQPNGRRPIKESIFSEKFGKEYK</sequence>
<dbReference type="Gene3D" id="3.40.109.10">
    <property type="entry name" value="NADH Oxidase"/>
    <property type="match status" value="1"/>
</dbReference>
<dbReference type="CDD" id="cd02138">
    <property type="entry name" value="TdsD-like"/>
    <property type="match status" value="1"/>
</dbReference>
<dbReference type="InterPro" id="IPR000415">
    <property type="entry name" value="Nitroreductase-like"/>
</dbReference>
<proteinExistence type="inferred from homology"/>
<evidence type="ECO:0000256" key="2">
    <source>
        <dbReference type="ARBA" id="ARBA00023002"/>
    </source>
</evidence>
<reference evidence="5 6" key="1">
    <citation type="submission" date="2020-01" db="EMBL/GenBank/DDBJ databases">
        <title>A novel Bacillus sp. from Pasinler.</title>
        <authorList>
            <person name="Adiguzel A."/>
            <person name="Ay H."/>
            <person name="Baltaci M.O."/>
        </authorList>
    </citation>
    <scope>NUCLEOTIDE SEQUENCE [LARGE SCALE GENOMIC DNA]</scope>
    <source>
        <strain evidence="5 6">P1</strain>
    </source>
</reference>
<dbReference type="InterPro" id="IPR029479">
    <property type="entry name" value="Nitroreductase"/>
</dbReference>
<name>A0ABX0A5U1_9BACI</name>
<dbReference type="EMBL" id="JAACYS010000079">
    <property type="protein sequence ID" value="NCU18761.1"/>
    <property type="molecule type" value="Genomic_DNA"/>
</dbReference>